<dbReference type="STRING" id="5643.A0A060S8P6"/>
<proteinExistence type="predicted"/>
<evidence type="ECO:0000256" key="1">
    <source>
        <dbReference type="SAM" id="MobiDB-lite"/>
    </source>
</evidence>
<protein>
    <submittedName>
        <fullName evidence="2">Uncharacterized protein</fullName>
    </submittedName>
</protein>
<organism evidence="2 3">
    <name type="scientific">Pycnoporus cinnabarinus</name>
    <name type="common">Cinnabar-red polypore</name>
    <name type="synonym">Trametes cinnabarina</name>
    <dbReference type="NCBI Taxonomy" id="5643"/>
    <lineage>
        <taxon>Eukaryota</taxon>
        <taxon>Fungi</taxon>
        <taxon>Dikarya</taxon>
        <taxon>Basidiomycota</taxon>
        <taxon>Agaricomycotina</taxon>
        <taxon>Agaricomycetes</taxon>
        <taxon>Polyporales</taxon>
        <taxon>Polyporaceae</taxon>
        <taxon>Trametes</taxon>
    </lineage>
</organism>
<dbReference type="Proteomes" id="UP000029665">
    <property type="component" value="Unassembled WGS sequence"/>
</dbReference>
<dbReference type="EMBL" id="CCBP010000093">
    <property type="protein sequence ID" value="CDO70832.1"/>
    <property type="molecule type" value="Genomic_DNA"/>
</dbReference>
<feature type="region of interest" description="Disordered" evidence="1">
    <location>
        <begin position="1"/>
        <end position="111"/>
    </location>
</feature>
<dbReference type="AlphaFoldDB" id="A0A060S8P6"/>
<feature type="compositionally biased region" description="Polar residues" evidence="1">
    <location>
        <begin position="23"/>
        <end position="56"/>
    </location>
</feature>
<feature type="compositionally biased region" description="Acidic residues" evidence="1">
    <location>
        <begin position="89"/>
        <end position="101"/>
    </location>
</feature>
<reference evidence="2" key="1">
    <citation type="submission" date="2014-01" db="EMBL/GenBank/DDBJ databases">
        <title>The genome of the white-rot fungus Pycnoporus cinnabarinus: a basidiomycete model with a versatile arsenal for lignocellulosic biomass breakdown.</title>
        <authorList>
            <person name="Levasseur A."/>
            <person name="Lomascolo A."/>
            <person name="Ruiz-Duenas F.J."/>
            <person name="Uzan E."/>
            <person name="Piumi F."/>
            <person name="Kues U."/>
            <person name="Ram A.F.J."/>
            <person name="Murat C."/>
            <person name="Haon M."/>
            <person name="Benoit I."/>
            <person name="Arfi Y."/>
            <person name="Chevret D."/>
            <person name="Drula E."/>
            <person name="Kwon M.J."/>
            <person name="Gouret P."/>
            <person name="Lesage-Meessen L."/>
            <person name="Lombard V."/>
            <person name="Mariette J."/>
            <person name="Noirot C."/>
            <person name="Park J."/>
            <person name="Patyshakuliyeva A."/>
            <person name="Wieneger R.A.B."/>
            <person name="Wosten H.A.B."/>
            <person name="Martin F."/>
            <person name="Coutinho P.M."/>
            <person name="de Vries R."/>
            <person name="Martinez A.T."/>
            <person name="Klopp C."/>
            <person name="Pontarotti P."/>
            <person name="Henrissat B."/>
            <person name="Record E."/>
        </authorList>
    </citation>
    <scope>NUCLEOTIDE SEQUENCE [LARGE SCALE GENOMIC DNA]</scope>
    <source>
        <strain evidence="2">BRFM137</strain>
    </source>
</reference>
<name>A0A060S8P6_PYCCI</name>
<accession>A0A060S8P6</accession>
<comment type="caution">
    <text evidence="2">The sequence shown here is derived from an EMBL/GenBank/DDBJ whole genome shotgun (WGS) entry which is preliminary data.</text>
</comment>
<evidence type="ECO:0000313" key="2">
    <source>
        <dbReference type="EMBL" id="CDO70832.1"/>
    </source>
</evidence>
<sequence length="111" mass="11245">MGPLFVTNMGPLSPDVGSPPVSPTETAQRALGQIQSPASPTAVQPTSSQGSGTGPTRNWLERSPKKTVRPSLERERGPVTGGAAVSVAADDDVGADVTELESADHGVGEAL</sequence>
<gene>
    <name evidence="2" type="ORF">BN946_scf184801.g25</name>
</gene>
<dbReference type="HOGENOM" id="CLU_2159691_0_0_1"/>
<feature type="compositionally biased region" description="Basic and acidic residues" evidence="1">
    <location>
        <begin position="102"/>
        <end position="111"/>
    </location>
</feature>
<keyword evidence="3" id="KW-1185">Reference proteome</keyword>
<evidence type="ECO:0000313" key="3">
    <source>
        <dbReference type="Proteomes" id="UP000029665"/>
    </source>
</evidence>